<gene>
    <name evidence="1" type="ORF">F2P81_000582</name>
</gene>
<name>A0A6A4TPY8_SCOMX</name>
<organism evidence="1 2">
    <name type="scientific">Scophthalmus maximus</name>
    <name type="common">Turbot</name>
    <name type="synonym">Psetta maxima</name>
    <dbReference type="NCBI Taxonomy" id="52904"/>
    <lineage>
        <taxon>Eukaryota</taxon>
        <taxon>Metazoa</taxon>
        <taxon>Chordata</taxon>
        <taxon>Craniata</taxon>
        <taxon>Vertebrata</taxon>
        <taxon>Euteleostomi</taxon>
        <taxon>Actinopterygii</taxon>
        <taxon>Neopterygii</taxon>
        <taxon>Teleostei</taxon>
        <taxon>Neoteleostei</taxon>
        <taxon>Acanthomorphata</taxon>
        <taxon>Carangaria</taxon>
        <taxon>Pleuronectiformes</taxon>
        <taxon>Pleuronectoidei</taxon>
        <taxon>Scophthalmidae</taxon>
        <taxon>Scophthalmus</taxon>
    </lineage>
</organism>
<evidence type="ECO:0000313" key="2">
    <source>
        <dbReference type="Proteomes" id="UP000438429"/>
    </source>
</evidence>
<reference evidence="1 2" key="1">
    <citation type="submission" date="2019-06" db="EMBL/GenBank/DDBJ databases">
        <title>Draft genomes of female and male turbot (Scophthalmus maximus).</title>
        <authorList>
            <person name="Xu H."/>
            <person name="Xu X.-W."/>
            <person name="Shao C."/>
            <person name="Chen S."/>
        </authorList>
    </citation>
    <scope>NUCLEOTIDE SEQUENCE [LARGE SCALE GENOMIC DNA]</scope>
    <source>
        <strain evidence="1">Ysfricsl-2016a</strain>
        <tissue evidence="1">Blood</tissue>
    </source>
</reference>
<comment type="caution">
    <text evidence="1">The sequence shown here is derived from an EMBL/GenBank/DDBJ whole genome shotgun (WGS) entry which is preliminary data.</text>
</comment>
<evidence type="ECO:0000313" key="1">
    <source>
        <dbReference type="EMBL" id="KAF0046949.1"/>
    </source>
</evidence>
<accession>A0A6A4TPY8</accession>
<proteinExistence type="predicted"/>
<dbReference type="EMBL" id="VEVO01000001">
    <property type="protein sequence ID" value="KAF0046949.1"/>
    <property type="molecule type" value="Genomic_DNA"/>
</dbReference>
<sequence>MMMTGCLLQWDVYVSASLHVTAAPGDGGEARLHCTIRDSELHRDLGRVGQFLPHDAFTRRLHSTSSTERRSDGRTRAPAAMCACMSRCSLLTVTDPPTDTVMQLSRYALAQHVYVDPERGSLTVLLSIYFFFILNI</sequence>
<dbReference type="AlphaFoldDB" id="A0A6A4TPY8"/>
<dbReference type="Proteomes" id="UP000438429">
    <property type="component" value="Unassembled WGS sequence"/>
</dbReference>
<protein>
    <submittedName>
        <fullName evidence="1">Uncharacterized protein</fullName>
    </submittedName>
</protein>